<keyword evidence="3 6" id="KW-0808">Transferase</keyword>
<dbReference type="InterPro" id="IPR015421">
    <property type="entry name" value="PyrdxlP-dep_Trfase_major"/>
</dbReference>
<keyword evidence="2 6" id="KW-0032">Aminotransferase</keyword>
<dbReference type="Gene3D" id="3.40.640.10">
    <property type="entry name" value="Type I PLP-dependent aspartate aminotransferase-like (Major domain)"/>
    <property type="match status" value="1"/>
</dbReference>
<dbReference type="PANTHER" id="PTHR11986">
    <property type="entry name" value="AMINOTRANSFERASE CLASS III"/>
    <property type="match status" value="1"/>
</dbReference>
<dbReference type="InterPro" id="IPR015424">
    <property type="entry name" value="PyrdxlP-dep_Trfase"/>
</dbReference>
<keyword evidence="4 5" id="KW-0663">Pyridoxal phosphate</keyword>
<dbReference type="OrthoDB" id="9801052at2"/>
<dbReference type="GO" id="GO:0042802">
    <property type="term" value="F:identical protein binding"/>
    <property type="evidence" value="ECO:0007669"/>
    <property type="project" value="TreeGrafter"/>
</dbReference>
<dbReference type="InterPro" id="IPR015422">
    <property type="entry name" value="PyrdxlP-dep_Trfase_small"/>
</dbReference>
<evidence type="ECO:0000313" key="7">
    <source>
        <dbReference type="Proteomes" id="UP000184480"/>
    </source>
</evidence>
<dbReference type="PIRSF" id="PIRSF000521">
    <property type="entry name" value="Transaminase_4ab_Lys_Orn"/>
    <property type="match status" value="1"/>
</dbReference>
<evidence type="ECO:0000256" key="3">
    <source>
        <dbReference type="ARBA" id="ARBA00022679"/>
    </source>
</evidence>
<dbReference type="STRING" id="1346286.SAMN05444362_103252"/>
<dbReference type="Pfam" id="PF00202">
    <property type="entry name" value="Aminotran_3"/>
    <property type="match status" value="2"/>
</dbReference>
<gene>
    <name evidence="6" type="ORF">SAMN05444362_103252</name>
</gene>
<dbReference type="PANTHER" id="PTHR11986:SF79">
    <property type="entry name" value="ACETYLORNITHINE AMINOTRANSFERASE, MITOCHONDRIAL"/>
    <property type="match status" value="1"/>
</dbReference>
<evidence type="ECO:0000256" key="4">
    <source>
        <dbReference type="ARBA" id="ARBA00022898"/>
    </source>
</evidence>
<dbReference type="EMBL" id="FQUC01000003">
    <property type="protein sequence ID" value="SHF08514.1"/>
    <property type="molecule type" value="Genomic_DNA"/>
</dbReference>
<accession>A0A1M4YRU7</accession>
<protein>
    <submittedName>
        <fullName evidence="6">Acetylornithine aminotransferase</fullName>
    </submittedName>
</protein>
<evidence type="ECO:0000256" key="5">
    <source>
        <dbReference type="RuleBase" id="RU003560"/>
    </source>
</evidence>
<proteinExistence type="inferred from homology"/>
<name>A0A1M4YRU7_9BACT</name>
<dbReference type="Proteomes" id="UP000184480">
    <property type="component" value="Unassembled WGS sequence"/>
</dbReference>
<dbReference type="CDD" id="cd00610">
    <property type="entry name" value="OAT_like"/>
    <property type="match status" value="1"/>
</dbReference>
<keyword evidence="7" id="KW-1185">Reference proteome</keyword>
<dbReference type="GO" id="GO:0030170">
    <property type="term" value="F:pyridoxal phosphate binding"/>
    <property type="evidence" value="ECO:0007669"/>
    <property type="project" value="InterPro"/>
</dbReference>
<dbReference type="InterPro" id="IPR050103">
    <property type="entry name" value="Class-III_PLP-dep_AT"/>
</dbReference>
<sequence>MKKIIPFYPSAEKVLVKSEGYYQYDSDGKQYIDFESGVWCANIGHSHKRITEVIERQTKLAIHHGYKFTNRFAEDLSEQLLRITGLHNGSSVFLSSGSEAVNLAISLARHLTGRKKILKIDNTYLSAYGWGQISEENENIVNIRFNKTDDISNIDFRDISAFVLETGGASIDIVQFPEYEFVRKIVNLAKENNCMIIAEEVTTGMGRTGKWYGYQHYNIPVDIVVSGKALGNGFPISAITISNDVLRQFENKPFRYAQSHQNDPLGCAIALEVIKVIEEEKLVEASLNMGVYFKEQLERIKQKHSGKIKDIRGKGLMMAIELEMDIDGENIHHRLFENGIITGYKNNSIRLLPPLNISTTDLDTLVDRLDLLLVD</sequence>
<dbReference type="InterPro" id="IPR005814">
    <property type="entry name" value="Aminotrans_3"/>
</dbReference>
<dbReference type="GO" id="GO:0008483">
    <property type="term" value="F:transaminase activity"/>
    <property type="evidence" value="ECO:0007669"/>
    <property type="project" value="UniProtKB-KW"/>
</dbReference>
<dbReference type="RefSeq" id="WP_062177740.1">
    <property type="nucleotide sequence ID" value="NZ_BBXL01000003.1"/>
</dbReference>
<dbReference type="AlphaFoldDB" id="A0A1M4YRU7"/>
<organism evidence="6 7">
    <name type="scientific">Dysgonomonas macrotermitis</name>
    <dbReference type="NCBI Taxonomy" id="1346286"/>
    <lineage>
        <taxon>Bacteria</taxon>
        <taxon>Pseudomonadati</taxon>
        <taxon>Bacteroidota</taxon>
        <taxon>Bacteroidia</taxon>
        <taxon>Bacteroidales</taxon>
        <taxon>Dysgonomonadaceae</taxon>
        <taxon>Dysgonomonas</taxon>
    </lineage>
</organism>
<dbReference type="SUPFAM" id="SSF53383">
    <property type="entry name" value="PLP-dependent transferases"/>
    <property type="match status" value="1"/>
</dbReference>
<comment type="similarity">
    <text evidence="5">Belongs to the class-III pyridoxal-phosphate-dependent aminotransferase family.</text>
</comment>
<evidence type="ECO:0000256" key="2">
    <source>
        <dbReference type="ARBA" id="ARBA00022576"/>
    </source>
</evidence>
<evidence type="ECO:0000256" key="1">
    <source>
        <dbReference type="ARBA" id="ARBA00001933"/>
    </source>
</evidence>
<evidence type="ECO:0000313" key="6">
    <source>
        <dbReference type="EMBL" id="SHF08514.1"/>
    </source>
</evidence>
<dbReference type="Gene3D" id="3.90.1150.10">
    <property type="entry name" value="Aspartate Aminotransferase, domain 1"/>
    <property type="match status" value="1"/>
</dbReference>
<reference evidence="7" key="1">
    <citation type="submission" date="2016-11" db="EMBL/GenBank/DDBJ databases">
        <authorList>
            <person name="Varghese N."/>
            <person name="Submissions S."/>
        </authorList>
    </citation>
    <scope>NUCLEOTIDE SEQUENCE [LARGE SCALE GENOMIC DNA]</scope>
    <source>
        <strain evidence="7">DSM 27370</strain>
    </source>
</reference>
<comment type="cofactor">
    <cofactor evidence="1">
        <name>pyridoxal 5'-phosphate</name>
        <dbReference type="ChEBI" id="CHEBI:597326"/>
    </cofactor>
</comment>